<name>A0A5F1XYM2_9LEPT</name>
<dbReference type="Gene3D" id="3.40.190.10">
    <property type="entry name" value="Periplasmic binding protein-like II"/>
    <property type="match status" value="2"/>
</dbReference>
<dbReference type="NCBIfam" id="TIGR01256">
    <property type="entry name" value="modA"/>
    <property type="match status" value="1"/>
</dbReference>
<feature type="binding site" evidence="6">
    <location>
        <position position="142"/>
    </location>
    <ligand>
        <name>molybdate</name>
        <dbReference type="ChEBI" id="CHEBI:36264"/>
    </ligand>
</feature>
<evidence type="ECO:0000313" key="10">
    <source>
        <dbReference type="Proteomes" id="UP000231919"/>
    </source>
</evidence>
<keyword evidence="4 7" id="KW-0732">Signal</keyword>
<dbReference type="GO" id="GO:0030973">
    <property type="term" value="F:molybdate ion binding"/>
    <property type="evidence" value="ECO:0007669"/>
    <property type="project" value="UniProtKB-ARBA"/>
</dbReference>
<evidence type="ECO:0000256" key="3">
    <source>
        <dbReference type="ARBA" id="ARBA00022723"/>
    </source>
</evidence>
<comment type="similarity">
    <text evidence="1">Belongs to the bacterial solute-binding protein ModA family.</text>
</comment>
<organism evidence="8 11">
    <name type="scientific">Leptospira kmetyi</name>
    <dbReference type="NCBI Taxonomy" id="408139"/>
    <lineage>
        <taxon>Bacteria</taxon>
        <taxon>Pseudomonadati</taxon>
        <taxon>Spirochaetota</taxon>
        <taxon>Spirochaetia</taxon>
        <taxon>Leptospirales</taxon>
        <taxon>Leptospiraceae</taxon>
        <taxon>Leptospira</taxon>
    </lineage>
</organism>
<evidence type="ECO:0000256" key="4">
    <source>
        <dbReference type="ARBA" id="ARBA00022729"/>
    </source>
</evidence>
<feature type="binding site" evidence="6">
    <location>
        <position position="33"/>
    </location>
    <ligand>
        <name>molybdate</name>
        <dbReference type="ChEBI" id="CHEBI:36264"/>
    </ligand>
</feature>
<dbReference type="PIRSF" id="PIRSF004846">
    <property type="entry name" value="ModA"/>
    <property type="match status" value="1"/>
</dbReference>
<dbReference type="PANTHER" id="PTHR30632:SF0">
    <property type="entry name" value="SULFATE-BINDING PROTEIN"/>
    <property type="match status" value="1"/>
</dbReference>
<feature type="chain" id="PRO_5044621426" evidence="7">
    <location>
        <begin position="22"/>
        <end position="250"/>
    </location>
</feature>
<sequence>MKRLRIAAILVPMFCLSPLFGGEKQILVSAASSLTQAFGEIGKEFEKKHSVKVVFNFAASGILLQQIANGAPADVFASADQESVDKGLEKNLFDVSTRKNFVKNVLVLIVPIDSKSDLKKISDLKKETVQKISFGNPATVPAGKYAREALDKEGWDETLEKKWIPAENVRQVLDYVSRGEVDAGFVYKTDAILFKDKVKIAISDLKTKPILYPAIAVAQSANVSEAKLFLEFLSSPTAKKIFEQYHFGKP</sequence>
<dbReference type="Pfam" id="PF13531">
    <property type="entry name" value="SBP_bac_11"/>
    <property type="match status" value="1"/>
</dbReference>
<comment type="subunit">
    <text evidence="5">The complex is composed of two ATP-binding proteins (ModC), two transmembrane proteins (ModB) and a solute-binding protein (ModA).</text>
</comment>
<dbReference type="Proteomes" id="UP000276407">
    <property type="component" value="Chromosome 1"/>
</dbReference>
<reference evidence="8 11" key="2">
    <citation type="submission" date="2018-11" db="EMBL/GenBank/DDBJ databases">
        <title>Complete genome sequence of Leptospira kmetyi isolate LS 001/16 from soil sample associated with a leptospirosis patient in Kelantan.</title>
        <authorList>
            <person name="Muhammad Yusoff F."/>
            <person name="Muhammad Yusoff S."/>
            <person name="Ahmad M.N."/>
            <person name="Yusof N.Y."/>
            <person name="Aziah I."/>
        </authorList>
    </citation>
    <scope>NUCLEOTIDE SEQUENCE [LARGE SCALE GENOMIC DNA]</scope>
    <source>
        <strain evidence="8 11">LS 001/16</strain>
    </source>
</reference>
<dbReference type="KEGG" id="lkm:EFP84_17325"/>
<reference evidence="9 10" key="1">
    <citation type="submission" date="2017-07" db="EMBL/GenBank/DDBJ databases">
        <title>Leptospira spp. isolated from tropical soils.</title>
        <authorList>
            <person name="Thibeaux R."/>
            <person name="Iraola G."/>
            <person name="Ferres I."/>
            <person name="Bierque E."/>
            <person name="Girault D."/>
            <person name="Soupe-Gilbert M.-E."/>
            <person name="Picardeau M."/>
            <person name="Goarant C."/>
        </authorList>
    </citation>
    <scope>NUCLEOTIDE SEQUENCE [LARGE SCALE GENOMIC DNA]</scope>
    <source>
        <strain evidence="9 10">JW2-C-B1</strain>
    </source>
</reference>
<gene>
    <name evidence="8" type="primary">modA</name>
    <name evidence="9" type="ORF">CH378_00975</name>
    <name evidence="8" type="ORF">EFP84_17325</name>
</gene>
<evidence type="ECO:0000256" key="1">
    <source>
        <dbReference type="ARBA" id="ARBA00009175"/>
    </source>
</evidence>
<feature type="signal peptide" evidence="7">
    <location>
        <begin position="1"/>
        <end position="21"/>
    </location>
</feature>
<evidence type="ECO:0000313" key="11">
    <source>
        <dbReference type="Proteomes" id="UP000276407"/>
    </source>
</evidence>
<dbReference type="AlphaFoldDB" id="A0A5F1XYM2"/>
<dbReference type="GO" id="GO:1901359">
    <property type="term" value="F:tungstate binding"/>
    <property type="evidence" value="ECO:0007669"/>
    <property type="project" value="UniProtKB-ARBA"/>
</dbReference>
<proteinExistence type="inferred from homology"/>
<accession>A0A5F1XYM2</accession>
<dbReference type="FunFam" id="3.40.190.10:FF:000035">
    <property type="entry name" value="Molybdate ABC transporter substrate-binding protein"/>
    <property type="match status" value="1"/>
</dbReference>
<feature type="binding site" evidence="6">
    <location>
        <position position="60"/>
    </location>
    <ligand>
        <name>molybdate</name>
        <dbReference type="ChEBI" id="CHEBI:36264"/>
    </ligand>
</feature>
<dbReference type="InterPro" id="IPR050682">
    <property type="entry name" value="ModA/WtpA"/>
</dbReference>
<keyword evidence="3 6" id="KW-0479">Metal-binding</keyword>
<dbReference type="Proteomes" id="UP000231919">
    <property type="component" value="Unassembled WGS sequence"/>
</dbReference>
<keyword evidence="10" id="KW-1185">Reference proteome</keyword>
<keyword evidence="2 6" id="KW-0500">Molybdenum</keyword>
<evidence type="ECO:0000313" key="9">
    <source>
        <dbReference type="EMBL" id="PJZ31815.1"/>
    </source>
</evidence>
<dbReference type="GO" id="GO:0015689">
    <property type="term" value="P:molybdate ion transport"/>
    <property type="evidence" value="ECO:0007669"/>
    <property type="project" value="InterPro"/>
</dbReference>
<evidence type="ECO:0000256" key="5">
    <source>
        <dbReference type="ARBA" id="ARBA00062515"/>
    </source>
</evidence>
<dbReference type="EMBL" id="CP033614">
    <property type="protein sequence ID" value="AYV57094.1"/>
    <property type="molecule type" value="Genomic_DNA"/>
</dbReference>
<dbReference type="GO" id="GO:0046872">
    <property type="term" value="F:metal ion binding"/>
    <property type="evidence" value="ECO:0007669"/>
    <property type="project" value="UniProtKB-KW"/>
</dbReference>
<evidence type="ECO:0000313" key="8">
    <source>
        <dbReference type="EMBL" id="AYV57094.1"/>
    </source>
</evidence>
<evidence type="ECO:0000256" key="2">
    <source>
        <dbReference type="ARBA" id="ARBA00022505"/>
    </source>
</evidence>
<dbReference type="InterPro" id="IPR005950">
    <property type="entry name" value="ModA"/>
</dbReference>
<dbReference type="PANTHER" id="PTHR30632">
    <property type="entry name" value="MOLYBDATE-BINDING PERIPLASMIC PROTEIN"/>
    <property type="match status" value="1"/>
</dbReference>
<evidence type="ECO:0000256" key="7">
    <source>
        <dbReference type="SAM" id="SignalP"/>
    </source>
</evidence>
<feature type="binding site" evidence="6">
    <location>
        <position position="169"/>
    </location>
    <ligand>
        <name>molybdate</name>
        <dbReference type="ChEBI" id="CHEBI:36264"/>
    </ligand>
</feature>
<dbReference type="EMBL" id="NPDP01000001">
    <property type="protein sequence ID" value="PJZ31815.1"/>
    <property type="molecule type" value="Genomic_DNA"/>
</dbReference>
<protein>
    <submittedName>
        <fullName evidence="8">Molybdate ABC transporter substrate-binding protein</fullName>
    </submittedName>
</protein>
<dbReference type="SUPFAM" id="SSF53850">
    <property type="entry name" value="Periplasmic binding protein-like II"/>
    <property type="match status" value="1"/>
</dbReference>
<evidence type="ECO:0000256" key="6">
    <source>
        <dbReference type="PIRSR" id="PIRSR004846-1"/>
    </source>
</evidence>
<dbReference type="RefSeq" id="WP_100754633.1">
    <property type="nucleotide sequence ID" value="NZ_CP033614.1"/>
</dbReference>
<feature type="binding site" evidence="6">
    <location>
        <position position="187"/>
    </location>
    <ligand>
        <name>molybdate</name>
        <dbReference type="ChEBI" id="CHEBI:36264"/>
    </ligand>
</feature>